<keyword evidence="2" id="KW-0460">Magnesium</keyword>
<evidence type="ECO:0000313" key="4">
    <source>
        <dbReference type="Proteomes" id="UP001501577"/>
    </source>
</evidence>
<dbReference type="HAMAP" id="MF_01375">
    <property type="entry name" value="PhnX"/>
    <property type="match status" value="1"/>
</dbReference>
<keyword evidence="4" id="KW-1185">Reference proteome</keyword>
<dbReference type="GO" id="GO:0016787">
    <property type="term" value="F:hydrolase activity"/>
    <property type="evidence" value="ECO:0007669"/>
    <property type="project" value="UniProtKB-KW"/>
</dbReference>
<dbReference type="InterPro" id="IPR023198">
    <property type="entry name" value="PGP-like_dom2"/>
</dbReference>
<keyword evidence="1 2" id="KW-0704">Schiff base</keyword>
<sequence length="242" mass="27438">MKAFIETFQKYGIAVTVKEVREPMGLSKNEHIRHMLAMPRINNLWQSTFGKKANEQDVQQLYQIFTELILSVLPSYTDPIPEVVETINELKRAGIKIGSTTGYTKKMMEVVIPNARNKGYEVDACYTAEDTNGLGRPFPYMIFRNMEVLKMSATKQVVKVGDTLQDLKEAQYAGVWSVGVIIGSSELGLTLGEFESLSKKEQKEKIQATREIFLRHGADFTIETMSELTQVISKINQRMESK</sequence>
<comment type="cofactor">
    <cofactor evidence="2">
        <name>Mg(2+)</name>
        <dbReference type="ChEBI" id="CHEBI:18420"/>
    </cofactor>
    <text evidence="2">Binds 1 Mg(2+) ion per subunit.</text>
</comment>
<comment type="caution">
    <text evidence="2">Lacks conserved residue(s) required for the propagation of feature annotation.</text>
</comment>
<keyword evidence="2" id="KW-0479">Metal-binding</keyword>
<gene>
    <name evidence="2 3" type="primary">phnX</name>
    <name evidence="3" type="ORF">GCM10019998_11310</name>
</gene>
<dbReference type="Gene3D" id="3.40.50.1000">
    <property type="entry name" value="HAD superfamily/HAD-like"/>
    <property type="match status" value="1"/>
</dbReference>
<dbReference type="PANTHER" id="PTHR43434">
    <property type="entry name" value="PHOSPHOGLYCOLATE PHOSPHATASE"/>
    <property type="match status" value="1"/>
</dbReference>
<dbReference type="InterPro" id="IPR006323">
    <property type="entry name" value="Phosphonoacetald_hydro"/>
</dbReference>
<protein>
    <recommendedName>
        <fullName evidence="2">Phosphonoacetaldehyde hydrolase</fullName>
        <shortName evidence="2">Phosphonatase</shortName>
        <ecNumber evidence="2">3.11.1.1</ecNumber>
    </recommendedName>
    <alternativeName>
        <fullName evidence="2">Phosphonoacetaldehyde phosphonohydrolase</fullName>
    </alternativeName>
</protein>
<dbReference type="InterPro" id="IPR050155">
    <property type="entry name" value="HAD-like_hydrolase_sf"/>
</dbReference>
<comment type="caution">
    <text evidence="3">The sequence shown here is derived from an EMBL/GenBank/DDBJ whole genome shotgun (WGS) entry which is preliminary data.</text>
</comment>
<comment type="catalytic activity">
    <reaction evidence="2">
        <text>phosphonoacetaldehyde + H2O = acetaldehyde + phosphate + H(+)</text>
        <dbReference type="Rhea" id="RHEA:18905"/>
        <dbReference type="ChEBI" id="CHEBI:15343"/>
        <dbReference type="ChEBI" id="CHEBI:15377"/>
        <dbReference type="ChEBI" id="CHEBI:15378"/>
        <dbReference type="ChEBI" id="CHEBI:43474"/>
        <dbReference type="ChEBI" id="CHEBI:58383"/>
        <dbReference type="EC" id="3.11.1.1"/>
    </reaction>
</comment>
<dbReference type="Proteomes" id="UP001501577">
    <property type="component" value="Unassembled WGS sequence"/>
</dbReference>
<proteinExistence type="inferred from homology"/>
<dbReference type="PANTHER" id="PTHR43434:SF19">
    <property type="entry name" value="PHOSPHONOACETALDEHYDE HYDROLASE"/>
    <property type="match status" value="1"/>
</dbReference>
<comment type="similarity">
    <text evidence="2">Belongs to the HAD-like hydrolase superfamily. PhnX family.</text>
</comment>
<name>A0ABN3Y3F7_9ENTE</name>
<dbReference type="Pfam" id="PF13419">
    <property type="entry name" value="HAD_2"/>
    <property type="match status" value="1"/>
</dbReference>
<dbReference type="InterPro" id="IPR023214">
    <property type="entry name" value="HAD_sf"/>
</dbReference>
<comment type="subunit">
    <text evidence="2">Homodimer.</text>
</comment>
<feature type="binding site" evidence="2">
    <location>
        <position position="162"/>
    </location>
    <ligand>
        <name>Mg(2+)</name>
        <dbReference type="ChEBI" id="CHEBI:18420"/>
    </ligand>
</feature>
<evidence type="ECO:0000313" key="3">
    <source>
        <dbReference type="EMBL" id="GAA3016846.1"/>
    </source>
</evidence>
<dbReference type="EC" id="3.11.1.1" evidence="2"/>
<accession>A0ABN3Y3F7</accession>
<dbReference type="NCBIfam" id="TIGR01422">
    <property type="entry name" value="phosphonatase"/>
    <property type="match status" value="1"/>
</dbReference>
<feature type="active site" description="Schiff-base intermediate with substrate" evidence="2">
    <location>
        <position position="28"/>
    </location>
</feature>
<organism evidence="3 4">
    <name type="scientific">Tetragenococcus solitarius</name>
    <dbReference type="NCBI Taxonomy" id="71453"/>
    <lineage>
        <taxon>Bacteria</taxon>
        <taxon>Bacillati</taxon>
        <taxon>Bacillota</taxon>
        <taxon>Bacilli</taxon>
        <taxon>Lactobacillales</taxon>
        <taxon>Enterococcaceae</taxon>
        <taxon>Tetragenococcus</taxon>
    </lineage>
</organism>
<keyword evidence="2 3" id="KW-0378">Hydrolase</keyword>
<dbReference type="Gene3D" id="1.10.150.240">
    <property type="entry name" value="Putative phosphatase, domain 2"/>
    <property type="match status" value="1"/>
</dbReference>
<dbReference type="InterPro" id="IPR036412">
    <property type="entry name" value="HAD-like_sf"/>
</dbReference>
<reference evidence="3 4" key="1">
    <citation type="journal article" date="2019" name="Int. J. Syst. Evol. Microbiol.">
        <title>The Global Catalogue of Microorganisms (GCM) 10K type strain sequencing project: providing services to taxonomists for standard genome sequencing and annotation.</title>
        <authorList>
            <consortium name="The Broad Institute Genomics Platform"/>
            <consortium name="The Broad Institute Genome Sequencing Center for Infectious Disease"/>
            <person name="Wu L."/>
            <person name="Ma J."/>
        </authorList>
    </citation>
    <scope>NUCLEOTIDE SEQUENCE [LARGE SCALE GENOMIC DNA]</scope>
    <source>
        <strain evidence="3 4">JCM 8736</strain>
    </source>
</reference>
<dbReference type="InterPro" id="IPR041492">
    <property type="entry name" value="HAD_2"/>
</dbReference>
<dbReference type="EMBL" id="BAAAXQ010000034">
    <property type="protein sequence ID" value="GAA3016846.1"/>
    <property type="molecule type" value="Genomic_DNA"/>
</dbReference>
<evidence type="ECO:0000256" key="1">
    <source>
        <dbReference type="ARBA" id="ARBA00023270"/>
    </source>
</evidence>
<evidence type="ECO:0000256" key="2">
    <source>
        <dbReference type="HAMAP-Rule" id="MF_01375"/>
    </source>
</evidence>
<dbReference type="SUPFAM" id="SSF56784">
    <property type="entry name" value="HAD-like"/>
    <property type="match status" value="1"/>
</dbReference>
<comment type="function">
    <text evidence="2">Involved in phosphonate degradation.</text>
</comment>